<protein>
    <submittedName>
        <fullName evidence="1">Uncharacterized protein</fullName>
    </submittedName>
</protein>
<evidence type="ECO:0000313" key="2">
    <source>
        <dbReference type="Proteomes" id="UP000325780"/>
    </source>
</evidence>
<keyword evidence="2" id="KW-1185">Reference proteome</keyword>
<dbReference type="AlphaFoldDB" id="A0A5N6TXG0"/>
<dbReference type="Proteomes" id="UP000325780">
    <property type="component" value="Unassembled WGS sequence"/>
</dbReference>
<name>A0A5N6TXG0_ASPAV</name>
<evidence type="ECO:0000313" key="1">
    <source>
        <dbReference type="EMBL" id="KAE8151007.1"/>
    </source>
</evidence>
<sequence length="76" mass="8451">MCQVRSRYYFRAQIAVPLAASICSWADTFVLGIKPCVLGHKPHSNTSETRSTNSIFQHIPKATKPIGSLNTKEAFQ</sequence>
<proteinExistence type="predicted"/>
<reference evidence="1 2" key="1">
    <citation type="submission" date="2019-04" db="EMBL/GenBank/DDBJ databases">
        <title>Friends and foes A comparative genomics study of 23 Aspergillus species from section Flavi.</title>
        <authorList>
            <consortium name="DOE Joint Genome Institute"/>
            <person name="Kjaerbolling I."/>
            <person name="Vesth T."/>
            <person name="Frisvad J.C."/>
            <person name="Nybo J.L."/>
            <person name="Theobald S."/>
            <person name="Kildgaard S."/>
            <person name="Isbrandt T."/>
            <person name="Kuo A."/>
            <person name="Sato A."/>
            <person name="Lyhne E.K."/>
            <person name="Kogle M.E."/>
            <person name="Wiebenga A."/>
            <person name="Kun R.S."/>
            <person name="Lubbers R.J."/>
            <person name="Makela M.R."/>
            <person name="Barry K."/>
            <person name="Chovatia M."/>
            <person name="Clum A."/>
            <person name="Daum C."/>
            <person name="Haridas S."/>
            <person name="He G."/>
            <person name="LaButti K."/>
            <person name="Lipzen A."/>
            <person name="Mondo S."/>
            <person name="Riley R."/>
            <person name="Salamov A."/>
            <person name="Simmons B.A."/>
            <person name="Magnuson J.K."/>
            <person name="Henrissat B."/>
            <person name="Mortensen U.H."/>
            <person name="Larsen T.O."/>
            <person name="Devries R.P."/>
            <person name="Grigoriev I.V."/>
            <person name="Machida M."/>
            <person name="Baker S.E."/>
            <person name="Andersen M.R."/>
        </authorList>
    </citation>
    <scope>NUCLEOTIDE SEQUENCE [LARGE SCALE GENOMIC DNA]</scope>
    <source>
        <strain evidence="1 2">IBT 18842</strain>
    </source>
</reference>
<organism evidence="1 2">
    <name type="scientific">Aspergillus avenaceus</name>
    <dbReference type="NCBI Taxonomy" id="36643"/>
    <lineage>
        <taxon>Eukaryota</taxon>
        <taxon>Fungi</taxon>
        <taxon>Dikarya</taxon>
        <taxon>Ascomycota</taxon>
        <taxon>Pezizomycotina</taxon>
        <taxon>Eurotiomycetes</taxon>
        <taxon>Eurotiomycetidae</taxon>
        <taxon>Eurotiales</taxon>
        <taxon>Aspergillaceae</taxon>
        <taxon>Aspergillus</taxon>
        <taxon>Aspergillus subgen. Circumdati</taxon>
    </lineage>
</organism>
<dbReference type="EMBL" id="ML742080">
    <property type="protein sequence ID" value="KAE8151007.1"/>
    <property type="molecule type" value="Genomic_DNA"/>
</dbReference>
<gene>
    <name evidence="1" type="ORF">BDV25DRAFT_153372</name>
</gene>
<accession>A0A5N6TXG0</accession>